<evidence type="ECO:0000313" key="2">
    <source>
        <dbReference type="Proteomes" id="UP001148629"/>
    </source>
</evidence>
<keyword evidence="2" id="KW-1185">Reference proteome</keyword>
<dbReference type="EMBL" id="JANRMS010000264">
    <property type="protein sequence ID" value="KAJ3543031.1"/>
    <property type="molecule type" value="Genomic_DNA"/>
</dbReference>
<organism evidence="1 2">
    <name type="scientific">Fusarium decemcellulare</name>
    <dbReference type="NCBI Taxonomy" id="57161"/>
    <lineage>
        <taxon>Eukaryota</taxon>
        <taxon>Fungi</taxon>
        <taxon>Dikarya</taxon>
        <taxon>Ascomycota</taxon>
        <taxon>Pezizomycotina</taxon>
        <taxon>Sordariomycetes</taxon>
        <taxon>Hypocreomycetidae</taxon>
        <taxon>Hypocreales</taxon>
        <taxon>Nectriaceae</taxon>
        <taxon>Fusarium</taxon>
        <taxon>Fusarium decemcellulare species complex</taxon>
    </lineage>
</organism>
<sequence length="269" mass="29967">MEQNLIPSLNLSSKEPVVAENIPALLRGKPVLLLDKTCLGPNFVDLLVNQSPTLVTSKLGHQALPLELWRMILDFATSEPTKHQYSLVRPHYLEHDACGKMTLVCTEVIQQAAFGDIRSEVDIGAYLQFLVTPHLGTWNGVPNPFASPQQSKEGRPVKISAASLESRVKLLFTGLTILDIIALVEGGRCNICQGSRRVLCGDPHLRGFLLLYLTTHRMQSIMCPVCVGFQNTLEDLHLLHQVDQGLWTRGQYARSVADRLEQLGYEYNN</sequence>
<comment type="caution">
    <text evidence="1">The sequence shown here is derived from an EMBL/GenBank/DDBJ whole genome shotgun (WGS) entry which is preliminary data.</text>
</comment>
<evidence type="ECO:0000313" key="1">
    <source>
        <dbReference type="EMBL" id="KAJ3543031.1"/>
    </source>
</evidence>
<dbReference type="Proteomes" id="UP001148629">
    <property type="component" value="Unassembled WGS sequence"/>
</dbReference>
<accession>A0ACC1SMY2</accession>
<protein>
    <submittedName>
        <fullName evidence="1">Uncharacterized protein</fullName>
    </submittedName>
</protein>
<proteinExistence type="predicted"/>
<reference evidence="1" key="1">
    <citation type="submission" date="2022-08" db="EMBL/GenBank/DDBJ databases">
        <title>Genome Sequence of Fusarium decemcellulare.</title>
        <authorList>
            <person name="Buettner E."/>
        </authorList>
    </citation>
    <scope>NUCLEOTIDE SEQUENCE</scope>
    <source>
        <strain evidence="1">Babe19</strain>
    </source>
</reference>
<name>A0ACC1SMY2_9HYPO</name>
<gene>
    <name evidence="1" type="ORF">NM208_g3791</name>
</gene>